<comment type="caution">
    <text evidence="1">The sequence shown here is derived from an EMBL/GenBank/DDBJ whole genome shotgun (WGS) entry which is preliminary data.</text>
</comment>
<protein>
    <submittedName>
        <fullName evidence="1">Uncharacterized protein</fullName>
    </submittedName>
</protein>
<sequence>MYNAHSIDTTQHACLHVAHRERCSHFSFNRITVDFEKEVSTIFAGARKAVNRVVRF</sequence>
<reference evidence="1 2" key="1">
    <citation type="submission" date="2017-03" db="EMBL/GenBank/DDBJ databases">
        <title>Genome analysis of strain PAMC 26577.</title>
        <authorList>
            <person name="Oh H.-M."/>
            <person name="Yang J.-A."/>
        </authorList>
    </citation>
    <scope>NUCLEOTIDE SEQUENCE [LARGE SCALE GENOMIC DNA]</scope>
    <source>
        <strain evidence="1 2">PAMC 26577</strain>
    </source>
</reference>
<proteinExistence type="predicted"/>
<accession>A0A242MMK7</accession>
<dbReference type="AlphaFoldDB" id="A0A242MMK7"/>
<dbReference type="EMBL" id="NBTZ01000088">
    <property type="protein sequence ID" value="OTP72555.1"/>
    <property type="molecule type" value="Genomic_DNA"/>
</dbReference>
<organism evidence="1 2">
    <name type="scientific">Caballeronia sordidicola</name>
    <name type="common">Burkholderia sordidicola</name>
    <dbReference type="NCBI Taxonomy" id="196367"/>
    <lineage>
        <taxon>Bacteria</taxon>
        <taxon>Pseudomonadati</taxon>
        <taxon>Pseudomonadota</taxon>
        <taxon>Betaproteobacteria</taxon>
        <taxon>Burkholderiales</taxon>
        <taxon>Burkholderiaceae</taxon>
        <taxon>Caballeronia</taxon>
    </lineage>
</organism>
<gene>
    <name evidence="1" type="ORF">PAMC26577_20820</name>
</gene>
<evidence type="ECO:0000313" key="1">
    <source>
        <dbReference type="EMBL" id="OTP72555.1"/>
    </source>
</evidence>
<name>A0A242MMK7_CABSO</name>
<evidence type="ECO:0000313" key="2">
    <source>
        <dbReference type="Proteomes" id="UP000195221"/>
    </source>
</evidence>
<dbReference type="Proteomes" id="UP000195221">
    <property type="component" value="Unassembled WGS sequence"/>
</dbReference>